<feature type="signal peptide" evidence="1">
    <location>
        <begin position="1"/>
        <end position="20"/>
    </location>
</feature>
<gene>
    <name evidence="2" type="ORF">KXQ929_LOCUS53251</name>
</gene>
<feature type="non-terminal residue" evidence="2">
    <location>
        <position position="53"/>
    </location>
</feature>
<dbReference type="AlphaFoldDB" id="A0A820RNN1"/>
<evidence type="ECO:0000256" key="1">
    <source>
        <dbReference type="SAM" id="SignalP"/>
    </source>
</evidence>
<keyword evidence="1" id="KW-0732">Signal</keyword>
<reference evidence="2" key="1">
    <citation type="submission" date="2021-02" db="EMBL/GenBank/DDBJ databases">
        <authorList>
            <person name="Nowell W R."/>
        </authorList>
    </citation>
    <scope>NUCLEOTIDE SEQUENCE</scope>
</reference>
<protein>
    <submittedName>
        <fullName evidence="2">Uncharacterized protein</fullName>
    </submittedName>
</protein>
<accession>A0A820RNN1</accession>
<feature type="chain" id="PRO_5033028094" evidence="1">
    <location>
        <begin position="21"/>
        <end position="53"/>
    </location>
</feature>
<evidence type="ECO:0000313" key="3">
    <source>
        <dbReference type="Proteomes" id="UP000663868"/>
    </source>
</evidence>
<proteinExistence type="predicted"/>
<dbReference type="Proteomes" id="UP000663868">
    <property type="component" value="Unassembled WGS sequence"/>
</dbReference>
<comment type="caution">
    <text evidence="2">The sequence shown here is derived from an EMBL/GenBank/DDBJ whole genome shotgun (WGS) entry which is preliminary data.</text>
</comment>
<name>A0A820RNN1_9BILA</name>
<evidence type="ECO:0000313" key="2">
    <source>
        <dbReference type="EMBL" id="CAF4438828.1"/>
    </source>
</evidence>
<sequence length="53" mass="5806">MRFIFAIICVLVVVVGLSTAFPHHDRMRRGPIDLTGLTGPGGMSFICVFQPCQ</sequence>
<dbReference type="EMBL" id="CAJOBB010029716">
    <property type="protein sequence ID" value="CAF4438828.1"/>
    <property type="molecule type" value="Genomic_DNA"/>
</dbReference>
<organism evidence="2 3">
    <name type="scientific">Adineta steineri</name>
    <dbReference type="NCBI Taxonomy" id="433720"/>
    <lineage>
        <taxon>Eukaryota</taxon>
        <taxon>Metazoa</taxon>
        <taxon>Spiralia</taxon>
        <taxon>Gnathifera</taxon>
        <taxon>Rotifera</taxon>
        <taxon>Eurotatoria</taxon>
        <taxon>Bdelloidea</taxon>
        <taxon>Adinetida</taxon>
        <taxon>Adinetidae</taxon>
        <taxon>Adineta</taxon>
    </lineage>
</organism>